<dbReference type="AlphaFoldDB" id="A0A914QLG3"/>
<evidence type="ECO:0000313" key="2">
    <source>
        <dbReference type="WBParaSite" id="PDA_v2.g28188.t1"/>
    </source>
</evidence>
<reference evidence="2" key="1">
    <citation type="submission" date="2022-11" db="UniProtKB">
        <authorList>
            <consortium name="WormBaseParasite"/>
        </authorList>
    </citation>
    <scope>IDENTIFICATION</scope>
</reference>
<sequence>MKWIVLHPCSCDQSLQYSCTQNPNPLFPTLIPPFPMNNYQVPPLPYPVNPLYPQPPFPGSPQYPNPRPYPIVIEPQPSRPVPNPGYMKPCLCGSSVIPTCQPILPCGNNQNNNNNYYGSWNSWDSWNLNFLG</sequence>
<name>A0A914QLG3_9BILA</name>
<proteinExistence type="predicted"/>
<evidence type="ECO:0000313" key="1">
    <source>
        <dbReference type="Proteomes" id="UP000887578"/>
    </source>
</evidence>
<accession>A0A914QLG3</accession>
<organism evidence="1 2">
    <name type="scientific">Panagrolaimus davidi</name>
    <dbReference type="NCBI Taxonomy" id="227884"/>
    <lineage>
        <taxon>Eukaryota</taxon>
        <taxon>Metazoa</taxon>
        <taxon>Ecdysozoa</taxon>
        <taxon>Nematoda</taxon>
        <taxon>Chromadorea</taxon>
        <taxon>Rhabditida</taxon>
        <taxon>Tylenchina</taxon>
        <taxon>Panagrolaimomorpha</taxon>
        <taxon>Panagrolaimoidea</taxon>
        <taxon>Panagrolaimidae</taxon>
        <taxon>Panagrolaimus</taxon>
    </lineage>
</organism>
<dbReference type="WBParaSite" id="PDA_v2.g28188.t1">
    <property type="protein sequence ID" value="PDA_v2.g28188.t1"/>
    <property type="gene ID" value="PDA_v2.g28188"/>
</dbReference>
<keyword evidence="1" id="KW-1185">Reference proteome</keyword>
<protein>
    <submittedName>
        <fullName evidence="2">Uncharacterized protein</fullName>
    </submittedName>
</protein>
<dbReference type="Proteomes" id="UP000887578">
    <property type="component" value="Unplaced"/>
</dbReference>